<reference evidence="3 4" key="1">
    <citation type="submission" date="2022-11" db="EMBL/GenBank/DDBJ databases">
        <title>Genome Sequencing of Nocardia sp. ON39_IFM12276 and assembly.</title>
        <authorList>
            <person name="Shimojima M."/>
            <person name="Toyokawa M."/>
            <person name="Uesaka K."/>
        </authorList>
    </citation>
    <scope>NUCLEOTIDE SEQUENCE [LARGE SCALE GENOMIC DNA]</scope>
    <source>
        <strain evidence="3 4">IFM 12276</strain>
    </source>
</reference>
<dbReference type="RefSeq" id="WP_281875706.1">
    <property type="nucleotide sequence ID" value="NZ_AP026978.1"/>
</dbReference>
<keyword evidence="4" id="KW-1185">Reference proteome</keyword>
<feature type="transmembrane region" description="Helical" evidence="1">
    <location>
        <begin position="179"/>
        <end position="196"/>
    </location>
</feature>
<proteinExistence type="predicted"/>
<gene>
    <name evidence="3" type="ORF">IFM12276_56510</name>
</gene>
<feature type="transmembrane region" description="Helical" evidence="1">
    <location>
        <begin position="147"/>
        <end position="167"/>
    </location>
</feature>
<sequence length="386" mass="42079">MTSSAPPVIAWLIIGGSALVALLRLAWLHGRSRPSERQVTYALICAVIAALLREGTVQTALADAGLLGIGFTRQLGTTFIVATFAPLIVLAQSWSERWSEQASAGYRRMRRTVWVAAGVSMTLMLLLGAHARALGQYIDRTEGWQTVAYFAFFSGWCGVTGLLVFAASVRELRAGQLRPSHRFTYLLILVVGAWTLEEAVSIFASSVCAASGTGTAFVDFRFRANENNFVYMVGLGSLAAGARVGTEIARRLGIDSASRTIRQLTPMWRDLVTTCAEIPRPAHSDPDPDPRRRLHRMVVEIRDALLVLGRFAEPLPADVPADVAEAVQIARASHRKALGAQPGSYLRLQASGPGRDIVDETRTLRRVARHWGRAQTYLCAQLDGAR</sequence>
<dbReference type="InterPro" id="IPR046675">
    <property type="entry name" value="DUF6545"/>
</dbReference>
<feature type="transmembrane region" description="Helical" evidence="1">
    <location>
        <begin position="112"/>
        <end position="135"/>
    </location>
</feature>
<evidence type="ECO:0000313" key="3">
    <source>
        <dbReference type="EMBL" id="BDU02623.1"/>
    </source>
</evidence>
<keyword evidence="1" id="KW-0472">Membrane</keyword>
<organism evidence="3 4">
    <name type="scientific">Nocardia sputorum</name>
    <dbReference type="NCBI Taxonomy" id="2984338"/>
    <lineage>
        <taxon>Bacteria</taxon>
        <taxon>Bacillati</taxon>
        <taxon>Actinomycetota</taxon>
        <taxon>Actinomycetes</taxon>
        <taxon>Mycobacteriales</taxon>
        <taxon>Nocardiaceae</taxon>
        <taxon>Nocardia</taxon>
    </lineage>
</organism>
<name>A0ABM8D5D3_9NOCA</name>
<keyword evidence="1" id="KW-1133">Transmembrane helix</keyword>
<keyword evidence="1" id="KW-0812">Transmembrane</keyword>
<evidence type="ECO:0000313" key="4">
    <source>
        <dbReference type="Proteomes" id="UP001317870"/>
    </source>
</evidence>
<protein>
    <recommendedName>
        <fullName evidence="2">DUF6545 domain-containing protein</fullName>
    </recommendedName>
</protein>
<dbReference type="Pfam" id="PF20182">
    <property type="entry name" value="DUF6545"/>
    <property type="match status" value="1"/>
</dbReference>
<feature type="domain" description="DUF6545" evidence="2">
    <location>
        <begin position="257"/>
        <end position="371"/>
    </location>
</feature>
<feature type="transmembrane region" description="Helical" evidence="1">
    <location>
        <begin position="73"/>
        <end position="91"/>
    </location>
</feature>
<feature type="transmembrane region" description="Helical" evidence="1">
    <location>
        <begin position="6"/>
        <end position="27"/>
    </location>
</feature>
<evidence type="ECO:0000256" key="1">
    <source>
        <dbReference type="SAM" id="Phobius"/>
    </source>
</evidence>
<dbReference type="Proteomes" id="UP001317870">
    <property type="component" value="Chromosome"/>
</dbReference>
<evidence type="ECO:0000259" key="2">
    <source>
        <dbReference type="Pfam" id="PF20182"/>
    </source>
</evidence>
<feature type="transmembrane region" description="Helical" evidence="1">
    <location>
        <begin position="39"/>
        <end position="61"/>
    </location>
</feature>
<accession>A0ABM8D5D3</accession>
<dbReference type="InterPro" id="IPR050039">
    <property type="entry name" value="MAB_1171c-like"/>
</dbReference>
<dbReference type="EMBL" id="AP026978">
    <property type="protein sequence ID" value="BDU02623.1"/>
    <property type="molecule type" value="Genomic_DNA"/>
</dbReference>
<dbReference type="NCBIfam" id="NF042915">
    <property type="entry name" value="MAB_1171c_fam"/>
    <property type="match status" value="1"/>
</dbReference>